<feature type="domain" description="Nitrite/Sulfite reductase ferredoxin-like" evidence="9">
    <location>
        <begin position="52"/>
        <end position="109"/>
    </location>
</feature>
<keyword evidence="2" id="KW-0004">4Fe-4S</keyword>
<feature type="domain" description="Nitrite/sulphite reductase 4Fe-4S" evidence="8">
    <location>
        <begin position="412"/>
        <end position="548"/>
    </location>
</feature>
<evidence type="ECO:0000259" key="9">
    <source>
        <dbReference type="Pfam" id="PF03460"/>
    </source>
</evidence>
<feature type="domain" description="Nitrite/Sulfite reductase ferredoxin-like" evidence="9">
    <location>
        <begin position="347"/>
        <end position="398"/>
    </location>
</feature>
<dbReference type="SUPFAM" id="SSF56014">
    <property type="entry name" value="Nitrite and sulphite reductase 4Fe-4S domain-like"/>
    <property type="match status" value="2"/>
</dbReference>
<dbReference type="InterPro" id="IPR005117">
    <property type="entry name" value="NiRdtase/SiRdtase_haem-b_fer"/>
</dbReference>
<dbReference type="Pfam" id="PF03460">
    <property type="entry name" value="NIR_SIR_ferr"/>
    <property type="match status" value="2"/>
</dbReference>
<dbReference type="Gene3D" id="3.90.480.10">
    <property type="entry name" value="Sulfite Reductase Hemoprotein,Domain 2"/>
    <property type="match status" value="1"/>
</dbReference>
<dbReference type="PANTHER" id="PTHR32439:SF0">
    <property type="entry name" value="FERREDOXIN--NITRITE REDUCTASE, CHLOROPLASTIC"/>
    <property type="match status" value="1"/>
</dbReference>
<protein>
    <submittedName>
        <fullName evidence="10">Sulfite reductase (Ferredoxin)</fullName>
        <ecNumber evidence="10">1.8.7.1</ecNumber>
    </submittedName>
</protein>
<dbReference type="InterPro" id="IPR036136">
    <property type="entry name" value="Nit/Sulf_reduc_fer-like_dom_sf"/>
</dbReference>
<dbReference type="Pfam" id="PF01077">
    <property type="entry name" value="NIR_SIR"/>
    <property type="match status" value="2"/>
</dbReference>
<evidence type="ECO:0000256" key="5">
    <source>
        <dbReference type="ARBA" id="ARBA00023002"/>
    </source>
</evidence>
<dbReference type="InterPro" id="IPR045854">
    <property type="entry name" value="NO2/SO3_Rdtase_4Fe4S_sf"/>
</dbReference>
<keyword evidence="4" id="KW-0479">Metal-binding</keyword>
<dbReference type="Gene3D" id="3.30.413.10">
    <property type="entry name" value="Sulfite Reductase Hemoprotein, domain 1"/>
    <property type="match status" value="2"/>
</dbReference>
<reference evidence="10 11" key="1">
    <citation type="submission" date="2021-10" db="EMBL/GenBank/DDBJ databases">
        <authorList>
            <person name="Koch H."/>
        </authorList>
    </citation>
    <scope>NUCLEOTIDE SEQUENCE [LARGE SCALE GENOMIC DNA]</scope>
    <source>
        <strain evidence="10">6680</strain>
    </source>
</reference>
<dbReference type="PANTHER" id="PTHR32439">
    <property type="entry name" value="FERREDOXIN--NITRITE REDUCTASE, CHLOROPLASTIC"/>
    <property type="match status" value="1"/>
</dbReference>
<evidence type="ECO:0000259" key="8">
    <source>
        <dbReference type="Pfam" id="PF01077"/>
    </source>
</evidence>
<evidence type="ECO:0000256" key="7">
    <source>
        <dbReference type="ARBA" id="ARBA00023014"/>
    </source>
</evidence>
<dbReference type="InterPro" id="IPR051329">
    <property type="entry name" value="NIR_SIR_4Fe-4S"/>
</dbReference>
<dbReference type="EMBL" id="OU912926">
    <property type="protein sequence ID" value="CAG9933751.1"/>
    <property type="molecule type" value="Genomic_DNA"/>
</dbReference>
<evidence type="ECO:0000256" key="1">
    <source>
        <dbReference type="ARBA" id="ARBA00010429"/>
    </source>
</evidence>
<dbReference type="RefSeq" id="WP_239797486.1">
    <property type="nucleotide sequence ID" value="NZ_OU912926.1"/>
</dbReference>
<keyword evidence="6" id="KW-0408">Iron</keyword>
<keyword evidence="11" id="KW-1185">Reference proteome</keyword>
<sequence>MYKYDVYDHQIVDERVAQYRDQVRRRLSDELTEDEFRPLRLQNGLYMQIHAYMLRIAVPYGLVSSAQMRMFAHIARKYDRGYGHFTTRQNLQFNWIKLEETPDLLADLATVEMHGIQTSGNCIRNITSDEYAGVAADEIIDPRPYAEILRQWSTFHPEFAYLPRKFKIAINGATEDRAAIAVHDIGLSVLKNEQGEIGFRVLVGGGTARTPIIGSEICDFLPWQHVLTYIESIMRVYNQYGRRDNMYKSRIKILVKALGIEEFRRQVEADWADIKNGPGTLTVEELNRVAAYFTEPAYETLPANDPGVASYKTENKAFANWLQRNVKPHKIAGYAVVVLSLKKTGIAPGDASAEQMDVVADMADRFSFGELRVTHKQNLVLADVKQSDLVSLWKEAAEHGMASPNIGLLTDIICCPGADFCTLAFARSIPLAKMIAERFDNLDFLHDIGEIELNMSGCVNACGHNHVGHIGVIGVDKKDGGEWYQVSVGGAQGNDAAIGKIIGPSFNFQQMPEVIDRLLQVYVRERFEEELFIDTVRRIGMTPFKEYVYATPIDAEDAVDKNAYGFIQKPDNYTVQRKSRF</sequence>
<keyword evidence="5 10" id="KW-0560">Oxidoreductase</keyword>
<dbReference type="InterPro" id="IPR006067">
    <property type="entry name" value="NO2/SO3_Rdtase_4Fe4S_dom"/>
</dbReference>
<keyword evidence="3" id="KW-0349">Heme</keyword>
<evidence type="ECO:0000256" key="6">
    <source>
        <dbReference type="ARBA" id="ARBA00023004"/>
    </source>
</evidence>
<dbReference type="Proteomes" id="UP000839052">
    <property type="component" value="Chromosome"/>
</dbReference>
<feature type="domain" description="Nitrite/sulphite reductase 4Fe-4S" evidence="8">
    <location>
        <begin position="119"/>
        <end position="272"/>
    </location>
</feature>
<evidence type="ECO:0000313" key="11">
    <source>
        <dbReference type="Proteomes" id="UP000839052"/>
    </source>
</evidence>
<gene>
    <name evidence="10" type="primary">sir</name>
    <name evidence="10" type="ORF">NTG6680_2502</name>
</gene>
<proteinExistence type="inferred from homology"/>
<name>A0ABM8Z1K3_9PROT</name>
<accession>A0ABM8Z1K3</accession>
<dbReference type="Gene3D" id="3.90.480.20">
    <property type="match status" value="1"/>
</dbReference>
<organism evidence="10 11">
    <name type="scientific">Candidatus Nitrotoga arctica</name>
    <dbReference type="NCBI Taxonomy" id="453162"/>
    <lineage>
        <taxon>Bacteria</taxon>
        <taxon>Pseudomonadati</taxon>
        <taxon>Pseudomonadota</taxon>
        <taxon>Betaproteobacteria</taxon>
        <taxon>Nitrosomonadales</taxon>
        <taxon>Gallionellaceae</taxon>
        <taxon>Candidatus Nitrotoga</taxon>
    </lineage>
</organism>
<comment type="similarity">
    <text evidence="1">Belongs to the nitrite and sulfite reductase 4Fe-4S domain family.</text>
</comment>
<dbReference type="GO" id="GO:0050311">
    <property type="term" value="F:sulfite reductase (ferredoxin) activity"/>
    <property type="evidence" value="ECO:0007669"/>
    <property type="project" value="UniProtKB-EC"/>
</dbReference>
<evidence type="ECO:0000256" key="4">
    <source>
        <dbReference type="ARBA" id="ARBA00022723"/>
    </source>
</evidence>
<keyword evidence="7" id="KW-0411">Iron-sulfur</keyword>
<dbReference type="SUPFAM" id="SSF55124">
    <property type="entry name" value="Nitrite/Sulfite reductase N-terminal domain-like"/>
    <property type="match status" value="2"/>
</dbReference>
<evidence type="ECO:0000256" key="2">
    <source>
        <dbReference type="ARBA" id="ARBA00022485"/>
    </source>
</evidence>
<evidence type="ECO:0000313" key="10">
    <source>
        <dbReference type="EMBL" id="CAG9933751.1"/>
    </source>
</evidence>
<dbReference type="EC" id="1.8.7.1" evidence="10"/>
<evidence type="ECO:0000256" key="3">
    <source>
        <dbReference type="ARBA" id="ARBA00022617"/>
    </source>
</evidence>